<dbReference type="GO" id="GO:0006955">
    <property type="term" value="P:immune response"/>
    <property type="evidence" value="ECO:0007669"/>
    <property type="project" value="InterPro"/>
</dbReference>
<dbReference type="InterPro" id="IPR036048">
    <property type="entry name" value="Interleukin_8-like_sf"/>
</dbReference>
<dbReference type="GO" id="GO:0005576">
    <property type="term" value="C:extracellular region"/>
    <property type="evidence" value="ECO:0007669"/>
    <property type="project" value="InterPro"/>
</dbReference>
<organism evidence="2">
    <name type="scientific">Molluscum contagiosum virus subtype 2</name>
    <name type="common">MOCV</name>
    <name type="synonym">MCVII</name>
    <dbReference type="NCBI Taxonomy" id="10281"/>
    <lineage>
        <taxon>Viruses</taxon>
        <taxon>Varidnaviria</taxon>
        <taxon>Bamfordvirae</taxon>
        <taxon>Nucleocytoviricota</taxon>
        <taxon>Pokkesviricetes</taxon>
        <taxon>Chitovirales</taxon>
        <taxon>Poxviridae</taxon>
        <taxon>Chordopoxvirinae</taxon>
        <taxon>Molluscipoxvirus</taxon>
        <taxon>Molluscipoxvirus molluscum</taxon>
        <taxon>Molluscum contagiosum virus</taxon>
    </lineage>
</organism>
<name>A0A3G2VLJ9_MCV2</name>
<reference evidence="2" key="1">
    <citation type="journal article" date="2018" name="Viruses">
        <title>New Insights into the Evolutionary and Genomic Landscape of Molluscum Contagiosum Virus (MCV) based on Nine MCV1 and Six MCV2 Complete Genome Sequences.</title>
        <authorList>
            <person name="Zorec T."/>
            <person name="Kutnjak D."/>
            <person name="Hosnjak L."/>
            <person name="Kusar B."/>
            <person name="Trcko K."/>
            <person name="Kocjan B."/>
            <person name="Li Y."/>
            <person name="Krizmaric M."/>
            <person name="Miljkovic J."/>
            <person name="Ravnikar M."/>
            <person name="Poljak M."/>
        </authorList>
    </citation>
    <scope>NUCLEOTIDE SEQUENCE [LARGE SCALE GENOMIC DNA]</scope>
    <source>
        <strain evidence="2">MCV2_MC313</strain>
    </source>
</reference>
<gene>
    <name evidence="2" type="primary">MC148R</name>
</gene>
<dbReference type="GO" id="GO:0008009">
    <property type="term" value="F:chemokine activity"/>
    <property type="evidence" value="ECO:0007669"/>
    <property type="project" value="InterPro"/>
</dbReference>
<proteinExistence type="predicted"/>
<dbReference type="Gene3D" id="2.40.50.40">
    <property type="match status" value="1"/>
</dbReference>
<accession>A0A3G2VLJ9</accession>
<feature type="domain" description="Chemokine interleukin-8-like" evidence="1">
    <location>
        <begin position="29"/>
        <end position="82"/>
    </location>
</feature>
<organismHost>
    <name type="scientific">Homo sapiens</name>
    <name type="common">Human</name>
    <dbReference type="NCBI Taxonomy" id="9606"/>
</organismHost>
<evidence type="ECO:0000259" key="1">
    <source>
        <dbReference type="Pfam" id="PF00048"/>
    </source>
</evidence>
<dbReference type="SUPFAM" id="SSF54117">
    <property type="entry name" value="Interleukin 8-like chemokines"/>
    <property type="match status" value="1"/>
</dbReference>
<reference evidence="2" key="2">
    <citation type="submission" date="2018-05" db="EMBL/GenBank/DDBJ databases">
        <authorList>
            <person name="Zorec T.M."/>
            <person name="Hosnjak L."/>
            <person name="Kutnjak D."/>
            <person name="Kusar B."/>
            <person name="Trcko K."/>
            <person name="Kocjan B.J."/>
            <person name="Li Y."/>
            <person name="Krizmaric M."/>
            <person name="Miljkovic J."/>
            <person name="Ravnikar M."/>
            <person name="Poljak M."/>
        </authorList>
    </citation>
    <scope>NUCLEOTIDE SEQUENCE</scope>
    <source>
        <strain evidence="2">MCV2_MC313</strain>
    </source>
</reference>
<dbReference type="EMBL" id="MH320549">
    <property type="protein sequence ID" value="AYO87952.1"/>
    <property type="molecule type" value="Genomic_DNA"/>
</dbReference>
<dbReference type="Pfam" id="PF00048">
    <property type="entry name" value="IL8"/>
    <property type="match status" value="1"/>
</dbReference>
<dbReference type="Proteomes" id="UP000320664">
    <property type="component" value="Segment"/>
</dbReference>
<dbReference type="InterPro" id="IPR001811">
    <property type="entry name" value="Chemokine_IL8-like_dom"/>
</dbReference>
<evidence type="ECO:0000313" key="2">
    <source>
        <dbReference type="EMBL" id="AYO87952.1"/>
    </source>
</evidence>
<sequence length="104" mass="11443">MRGGDVFASVVLMLLLALPRPGVSLAKRKCCLNPTNRPIPNPLLQDLSRVDYQAIGHDCGREAFRVTLQDGRQGCVSVGNKSLLDWLRGHKDLCPQIWSGCESL</sequence>
<protein>
    <submittedName>
        <fullName evidence="2">MC148</fullName>
    </submittedName>
</protein>